<proteinExistence type="predicted"/>
<keyword evidence="1" id="KW-0812">Transmembrane</keyword>
<evidence type="ECO:0000313" key="3">
    <source>
        <dbReference type="Proteomes" id="UP001054252"/>
    </source>
</evidence>
<keyword evidence="1" id="KW-1133">Transmembrane helix</keyword>
<accession>A0AAV5HJ16</accession>
<comment type="caution">
    <text evidence="2">The sequence shown here is derived from an EMBL/GenBank/DDBJ whole genome shotgun (WGS) entry which is preliminary data.</text>
</comment>
<evidence type="ECO:0000256" key="1">
    <source>
        <dbReference type="SAM" id="Phobius"/>
    </source>
</evidence>
<dbReference type="Proteomes" id="UP001054252">
    <property type="component" value="Unassembled WGS sequence"/>
</dbReference>
<keyword evidence="3" id="KW-1185">Reference proteome</keyword>
<name>A0AAV5HJ16_9ROSI</name>
<organism evidence="2 3">
    <name type="scientific">Rubroshorea leprosula</name>
    <dbReference type="NCBI Taxonomy" id="152421"/>
    <lineage>
        <taxon>Eukaryota</taxon>
        <taxon>Viridiplantae</taxon>
        <taxon>Streptophyta</taxon>
        <taxon>Embryophyta</taxon>
        <taxon>Tracheophyta</taxon>
        <taxon>Spermatophyta</taxon>
        <taxon>Magnoliopsida</taxon>
        <taxon>eudicotyledons</taxon>
        <taxon>Gunneridae</taxon>
        <taxon>Pentapetalae</taxon>
        <taxon>rosids</taxon>
        <taxon>malvids</taxon>
        <taxon>Malvales</taxon>
        <taxon>Dipterocarpaceae</taxon>
        <taxon>Rubroshorea</taxon>
    </lineage>
</organism>
<gene>
    <name evidence="2" type="ORF">SLEP1_g892</name>
</gene>
<keyword evidence="1" id="KW-0472">Membrane</keyword>
<sequence>MVEPLCFVLRWPSRPVGFVGPYGGFCFFSFFFCFWVGLLGCFAVSWLCLYRSGGPPLFWLICDGARGSSRFGVHRGRLLHPGDRRRRLVSRPDILEPGATSPRVD</sequence>
<dbReference type="AlphaFoldDB" id="A0AAV5HJ16"/>
<evidence type="ECO:0000313" key="2">
    <source>
        <dbReference type="EMBL" id="GKU86356.1"/>
    </source>
</evidence>
<feature type="transmembrane region" description="Helical" evidence="1">
    <location>
        <begin position="22"/>
        <end position="49"/>
    </location>
</feature>
<dbReference type="EMBL" id="BPVZ01000001">
    <property type="protein sequence ID" value="GKU86356.1"/>
    <property type="molecule type" value="Genomic_DNA"/>
</dbReference>
<protein>
    <submittedName>
        <fullName evidence="2">Uncharacterized protein</fullName>
    </submittedName>
</protein>
<reference evidence="2 3" key="1">
    <citation type="journal article" date="2021" name="Commun. Biol.">
        <title>The genome of Shorea leprosula (Dipterocarpaceae) highlights the ecological relevance of drought in aseasonal tropical rainforests.</title>
        <authorList>
            <person name="Ng K.K.S."/>
            <person name="Kobayashi M.J."/>
            <person name="Fawcett J.A."/>
            <person name="Hatakeyama M."/>
            <person name="Paape T."/>
            <person name="Ng C.H."/>
            <person name="Ang C.C."/>
            <person name="Tnah L.H."/>
            <person name="Lee C.T."/>
            <person name="Nishiyama T."/>
            <person name="Sese J."/>
            <person name="O'Brien M.J."/>
            <person name="Copetti D."/>
            <person name="Mohd Noor M.I."/>
            <person name="Ong R.C."/>
            <person name="Putra M."/>
            <person name="Sireger I.Z."/>
            <person name="Indrioko S."/>
            <person name="Kosugi Y."/>
            <person name="Izuno A."/>
            <person name="Isagi Y."/>
            <person name="Lee S.L."/>
            <person name="Shimizu K.K."/>
        </authorList>
    </citation>
    <scope>NUCLEOTIDE SEQUENCE [LARGE SCALE GENOMIC DNA]</scope>
    <source>
        <strain evidence="2">214</strain>
    </source>
</reference>